<sequence>MSRSKDTSALATPPAEAGGVVLYDKEPDATQEALTTFLNLKDNIYCDSIKDIYSAADEFMACDCTEDVGTDGVNHACGPDSDCINRLTNIECVDGQCSGCGEKCQNQRFQNNEIAPVSIFKTEHKGYGMRADEDIYPHTFIVEYKGEIVDNELYKERKEQYSNEGIKHFYFMMIQDNEIIDATKKASIGRFCNHSCDPNAYVEKWVVNKRFRMGIFAKRKIVKGEEITFDYNVDRYGAEPQKCYCGASNCLGVMGGKTQSESARLLPHVITEALGVRANVEKRWIKEQKKLGTKVTQDNIDSNVNVEFVKSLELEPLRLADVSKVVSCLLQPDLDFIVISRVIERFSLCDNYDEIVNRFCRLHGMQALSTALKTLLGLSGDKFSNEEEELFTSMAKILQHWPPLRAKNTIVSCKMDEMLQEAESKTSNPDLKSLVSQLLSNWKDLELVYRIPKRSDLKNASDTATKLDDRRARSTSLPASEVVDPAKTAINGVALPPGWEWAEDPSTKTVYYFNRSKNITQWERPVSTPTGPGVSDEEERRKRREKERQKEEAMYKKLEQERQLARQKELEVEEMRMNKLSLIIAQASLEKPTTPAETPKKEEERHISATEKQWTKLFASAVPNMLKKYETEIGRDSLKACARDIVHTLAQKELKRRSDSKPPSELSHEKKAKIKHFVKEYMAKFLVKLEEKKKRKSSGASSESKRTKSQ</sequence>
<dbReference type="Pfam" id="PF00397">
    <property type="entry name" value="WW"/>
    <property type="match status" value="1"/>
</dbReference>
<reference evidence="20" key="2">
    <citation type="submission" date="2021-01" db="EMBL/GenBank/DDBJ databases">
        <authorList>
            <person name="Schikora-Tamarit M.A."/>
        </authorList>
    </citation>
    <scope>NUCLEOTIDE SEQUENCE</scope>
    <source>
        <strain evidence="20">NCAIM Y.01608</strain>
    </source>
</reference>
<proteinExistence type="predicted"/>
<evidence type="ECO:0000259" key="17">
    <source>
        <dbReference type="PROSITE" id="PS50280"/>
    </source>
</evidence>
<evidence type="ECO:0000256" key="13">
    <source>
        <dbReference type="ARBA" id="ARBA00030091"/>
    </source>
</evidence>
<dbReference type="InterPro" id="IPR013257">
    <property type="entry name" value="SRI"/>
</dbReference>
<evidence type="ECO:0000256" key="12">
    <source>
        <dbReference type="ARBA" id="ARBA00023242"/>
    </source>
</evidence>
<dbReference type="PANTHER" id="PTHR22884">
    <property type="entry name" value="SET DOMAIN PROTEINS"/>
    <property type="match status" value="1"/>
</dbReference>
<organism evidence="20 21">
    <name type="scientific">Ogataea polymorpha</name>
    <dbReference type="NCBI Taxonomy" id="460523"/>
    <lineage>
        <taxon>Eukaryota</taxon>
        <taxon>Fungi</taxon>
        <taxon>Dikarya</taxon>
        <taxon>Ascomycota</taxon>
        <taxon>Saccharomycotina</taxon>
        <taxon>Pichiomycetes</taxon>
        <taxon>Pichiales</taxon>
        <taxon>Pichiaceae</taxon>
        <taxon>Ogataea</taxon>
    </lineage>
</organism>
<evidence type="ECO:0000313" key="21">
    <source>
        <dbReference type="Proteomes" id="UP000788993"/>
    </source>
</evidence>
<dbReference type="SUPFAM" id="SSF51045">
    <property type="entry name" value="WW domain"/>
    <property type="match status" value="1"/>
</dbReference>
<dbReference type="PROSITE" id="PS50020">
    <property type="entry name" value="WW_DOMAIN_2"/>
    <property type="match status" value="1"/>
</dbReference>
<evidence type="ECO:0000256" key="6">
    <source>
        <dbReference type="ARBA" id="ARBA00022491"/>
    </source>
</evidence>
<dbReference type="GO" id="GO:0032259">
    <property type="term" value="P:methylation"/>
    <property type="evidence" value="ECO:0007669"/>
    <property type="project" value="UniProtKB-KW"/>
</dbReference>
<dbReference type="Gene3D" id="2.20.70.10">
    <property type="match status" value="1"/>
</dbReference>
<evidence type="ECO:0000259" key="16">
    <source>
        <dbReference type="PROSITE" id="PS50020"/>
    </source>
</evidence>
<keyword evidence="5" id="KW-0158">Chromosome</keyword>
<keyword evidence="10" id="KW-0805">Transcription regulation</keyword>
<reference evidence="20" key="1">
    <citation type="journal article" date="2021" name="Open Biol.">
        <title>Shared evolutionary footprints suggest mitochondrial oxidative damage underlies multiple complex I losses in fungi.</title>
        <authorList>
            <person name="Schikora-Tamarit M.A."/>
            <person name="Marcet-Houben M."/>
            <person name="Nosek J."/>
            <person name="Gabaldon T."/>
        </authorList>
    </citation>
    <scope>NUCLEOTIDE SEQUENCE</scope>
    <source>
        <strain evidence="20">NCAIM Y.01608</strain>
    </source>
</reference>
<comment type="catalytic activity">
    <reaction evidence="14">
        <text>L-lysyl(36)-[histone H3] + 3 S-adenosyl-L-methionine = N(6),N(6),N(6)-trimethyl-L-lysyl(36)-[histone H3] + 3 S-adenosyl-L-homocysteine + 3 H(+)</text>
        <dbReference type="Rhea" id="RHEA:60324"/>
        <dbReference type="Rhea" id="RHEA-COMP:9785"/>
        <dbReference type="Rhea" id="RHEA-COMP:15536"/>
        <dbReference type="ChEBI" id="CHEBI:15378"/>
        <dbReference type="ChEBI" id="CHEBI:29969"/>
        <dbReference type="ChEBI" id="CHEBI:57856"/>
        <dbReference type="ChEBI" id="CHEBI:59789"/>
        <dbReference type="ChEBI" id="CHEBI:61961"/>
        <dbReference type="EC" id="2.1.1.359"/>
    </reaction>
</comment>
<dbReference type="Pfam" id="PF17907">
    <property type="entry name" value="AWS"/>
    <property type="match status" value="1"/>
</dbReference>
<feature type="domain" description="AWS" evidence="19">
    <location>
        <begin position="57"/>
        <end position="113"/>
    </location>
</feature>
<dbReference type="PROSITE" id="PS50868">
    <property type="entry name" value="POST_SET"/>
    <property type="match status" value="1"/>
</dbReference>
<dbReference type="PROSITE" id="PS51568">
    <property type="entry name" value="SAM_MT43_SET2_1"/>
    <property type="match status" value="1"/>
</dbReference>
<dbReference type="SUPFAM" id="SSF82199">
    <property type="entry name" value="SET domain"/>
    <property type="match status" value="1"/>
</dbReference>
<dbReference type="EMBL" id="JAEUBD010000146">
    <property type="protein sequence ID" value="KAH3676661.1"/>
    <property type="molecule type" value="Genomic_DNA"/>
</dbReference>
<feature type="region of interest" description="Disordered" evidence="15">
    <location>
        <begin position="523"/>
        <end position="553"/>
    </location>
</feature>
<dbReference type="InterPro" id="IPR036020">
    <property type="entry name" value="WW_dom_sf"/>
</dbReference>
<keyword evidence="21" id="KW-1185">Reference proteome</keyword>
<evidence type="ECO:0000313" key="20">
    <source>
        <dbReference type="EMBL" id="KAH3676661.1"/>
    </source>
</evidence>
<keyword evidence="6" id="KW-0678">Repressor</keyword>
<evidence type="ECO:0000256" key="14">
    <source>
        <dbReference type="ARBA" id="ARBA00047545"/>
    </source>
</evidence>
<evidence type="ECO:0000256" key="8">
    <source>
        <dbReference type="ARBA" id="ARBA00022679"/>
    </source>
</evidence>
<dbReference type="InterPro" id="IPR006560">
    <property type="entry name" value="AWS_dom"/>
</dbReference>
<evidence type="ECO:0000256" key="2">
    <source>
        <dbReference type="ARBA" id="ARBA00004286"/>
    </source>
</evidence>
<evidence type="ECO:0000256" key="4">
    <source>
        <dbReference type="ARBA" id="ARBA00018028"/>
    </source>
</evidence>
<evidence type="ECO:0000259" key="19">
    <source>
        <dbReference type="PROSITE" id="PS51215"/>
    </source>
</evidence>
<feature type="domain" description="WW" evidence="16">
    <location>
        <begin position="493"/>
        <end position="527"/>
    </location>
</feature>
<dbReference type="InterPro" id="IPR001202">
    <property type="entry name" value="WW_dom"/>
</dbReference>
<dbReference type="CDD" id="cd00201">
    <property type="entry name" value="WW"/>
    <property type="match status" value="1"/>
</dbReference>
<dbReference type="InterPro" id="IPR050777">
    <property type="entry name" value="SET2_Histone-Lys_MeTrsfase"/>
</dbReference>
<dbReference type="OrthoDB" id="422362at2759"/>
<evidence type="ECO:0000256" key="10">
    <source>
        <dbReference type="ARBA" id="ARBA00023015"/>
    </source>
</evidence>
<evidence type="ECO:0000256" key="3">
    <source>
        <dbReference type="ARBA" id="ARBA00012178"/>
    </source>
</evidence>
<dbReference type="SMART" id="SM00508">
    <property type="entry name" value="PostSET"/>
    <property type="match status" value="1"/>
</dbReference>
<evidence type="ECO:0000256" key="7">
    <source>
        <dbReference type="ARBA" id="ARBA00022603"/>
    </source>
</evidence>
<comment type="caution">
    <text evidence="20">The sequence shown here is derived from an EMBL/GenBank/DDBJ whole genome shotgun (WGS) entry which is preliminary data.</text>
</comment>
<keyword evidence="8" id="KW-0808">Transferase</keyword>
<feature type="region of interest" description="Disordered" evidence="15">
    <location>
        <begin position="652"/>
        <end position="671"/>
    </location>
</feature>
<feature type="compositionally biased region" description="Basic and acidic residues" evidence="15">
    <location>
        <begin position="458"/>
        <end position="472"/>
    </location>
</feature>
<evidence type="ECO:0000256" key="5">
    <source>
        <dbReference type="ARBA" id="ARBA00022454"/>
    </source>
</evidence>
<name>A0A9P8PR14_9ASCO</name>
<dbReference type="Gene3D" id="1.10.1740.100">
    <property type="entry name" value="Set2, Rpb1 interacting domain"/>
    <property type="match status" value="1"/>
</dbReference>
<dbReference type="Proteomes" id="UP000788993">
    <property type="component" value="Unassembled WGS sequence"/>
</dbReference>
<dbReference type="Pfam" id="PF00856">
    <property type="entry name" value="SET"/>
    <property type="match status" value="1"/>
</dbReference>
<accession>A0A9P8PR14</accession>
<dbReference type="SMART" id="SM00570">
    <property type="entry name" value="AWS"/>
    <property type="match status" value="1"/>
</dbReference>
<dbReference type="InterPro" id="IPR025788">
    <property type="entry name" value="Set2_fungi"/>
</dbReference>
<dbReference type="SMART" id="SM00456">
    <property type="entry name" value="WW"/>
    <property type="match status" value="1"/>
</dbReference>
<comment type="subcellular location">
    <subcellularLocation>
        <location evidence="2">Chromosome</location>
    </subcellularLocation>
    <subcellularLocation>
        <location evidence="1">Nucleus</location>
    </subcellularLocation>
</comment>
<dbReference type="GO" id="GO:0140955">
    <property type="term" value="F:histone H3K36 trimethyltransferase activity"/>
    <property type="evidence" value="ECO:0007669"/>
    <property type="project" value="UniProtKB-EC"/>
</dbReference>
<evidence type="ECO:0000259" key="18">
    <source>
        <dbReference type="PROSITE" id="PS50868"/>
    </source>
</evidence>
<evidence type="ECO:0000256" key="11">
    <source>
        <dbReference type="ARBA" id="ARBA00023163"/>
    </source>
</evidence>
<protein>
    <recommendedName>
        <fullName evidence="4">Histone-lysine N-methyltransferase, H3 lysine-36 specific</fullName>
        <ecNumber evidence="3">2.1.1.359</ecNumber>
    </recommendedName>
    <alternativeName>
        <fullName evidence="13">SET domain-containing protein 2</fullName>
    </alternativeName>
</protein>
<dbReference type="GO" id="GO:0006355">
    <property type="term" value="P:regulation of DNA-templated transcription"/>
    <property type="evidence" value="ECO:0007669"/>
    <property type="project" value="InterPro"/>
</dbReference>
<dbReference type="AlphaFoldDB" id="A0A9P8PR14"/>
<keyword evidence="12" id="KW-0539">Nucleus</keyword>
<feature type="region of interest" description="Disordered" evidence="15">
    <location>
        <begin position="691"/>
        <end position="710"/>
    </location>
</feature>
<feature type="compositionally biased region" description="Basic and acidic residues" evidence="15">
    <location>
        <begin position="652"/>
        <end position="669"/>
    </location>
</feature>
<gene>
    <name evidence="20" type="ORF">OGATHE_001150</name>
</gene>
<dbReference type="InterPro" id="IPR001214">
    <property type="entry name" value="SET_dom"/>
</dbReference>
<dbReference type="Gene3D" id="2.170.270.10">
    <property type="entry name" value="SET domain"/>
    <property type="match status" value="1"/>
</dbReference>
<feature type="region of interest" description="Disordered" evidence="15">
    <location>
        <begin position="458"/>
        <end position="479"/>
    </location>
</feature>
<dbReference type="GO" id="GO:0005694">
    <property type="term" value="C:chromosome"/>
    <property type="evidence" value="ECO:0007669"/>
    <property type="project" value="UniProtKB-SubCell"/>
</dbReference>
<evidence type="ECO:0000256" key="15">
    <source>
        <dbReference type="SAM" id="MobiDB-lite"/>
    </source>
</evidence>
<dbReference type="GO" id="GO:0005634">
    <property type="term" value="C:nucleus"/>
    <property type="evidence" value="ECO:0007669"/>
    <property type="project" value="UniProtKB-SubCell"/>
</dbReference>
<feature type="domain" description="SET" evidence="17">
    <location>
        <begin position="115"/>
        <end position="232"/>
    </location>
</feature>
<dbReference type="CDD" id="cd19172">
    <property type="entry name" value="SET_SETD2"/>
    <property type="match status" value="1"/>
</dbReference>
<evidence type="ECO:0000256" key="9">
    <source>
        <dbReference type="ARBA" id="ARBA00022691"/>
    </source>
</evidence>
<dbReference type="Pfam" id="PF08236">
    <property type="entry name" value="SRI"/>
    <property type="match status" value="1"/>
</dbReference>
<dbReference type="PROSITE" id="PS51215">
    <property type="entry name" value="AWS"/>
    <property type="match status" value="1"/>
</dbReference>
<dbReference type="SMART" id="SM00317">
    <property type="entry name" value="SET"/>
    <property type="match status" value="1"/>
</dbReference>
<evidence type="ECO:0000256" key="1">
    <source>
        <dbReference type="ARBA" id="ARBA00004123"/>
    </source>
</evidence>
<dbReference type="InterPro" id="IPR003616">
    <property type="entry name" value="Post-SET_dom"/>
</dbReference>
<feature type="domain" description="Post-SET" evidence="18">
    <location>
        <begin position="239"/>
        <end position="255"/>
    </location>
</feature>
<dbReference type="InterPro" id="IPR046341">
    <property type="entry name" value="SET_dom_sf"/>
</dbReference>
<dbReference type="EC" id="2.1.1.359" evidence="3"/>
<keyword evidence="9" id="KW-0949">S-adenosyl-L-methionine</keyword>
<dbReference type="InterPro" id="IPR044437">
    <property type="entry name" value="SETD2/Set2_SET"/>
</dbReference>
<keyword evidence="11" id="KW-0804">Transcription</keyword>
<keyword evidence="7" id="KW-0489">Methyltransferase</keyword>
<dbReference type="InterPro" id="IPR038190">
    <property type="entry name" value="SRI_sf"/>
</dbReference>
<dbReference type="PROSITE" id="PS01159">
    <property type="entry name" value="WW_DOMAIN_1"/>
    <property type="match status" value="1"/>
</dbReference>
<dbReference type="PROSITE" id="PS50280">
    <property type="entry name" value="SET"/>
    <property type="match status" value="1"/>
</dbReference>